<gene>
    <name evidence="1" type="ORF">BAOM_3019</name>
</gene>
<evidence type="ECO:0000313" key="2">
    <source>
        <dbReference type="Proteomes" id="UP000283095"/>
    </source>
</evidence>
<dbReference type="EMBL" id="CP026095">
    <property type="protein sequence ID" value="AZV43628.1"/>
    <property type="molecule type" value="Genomic_DNA"/>
</dbReference>
<dbReference type="KEGG" id="pasa:BAOM_3019"/>
<protein>
    <submittedName>
        <fullName evidence="1">Uncharacterized protein</fullName>
    </submittedName>
</protein>
<dbReference type="Proteomes" id="UP000283095">
    <property type="component" value="Chromosome"/>
</dbReference>
<name>A0A3Q9RPA6_9BACI</name>
<dbReference type="RefSeq" id="WP_164853231.1">
    <property type="nucleotide sequence ID" value="NZ_CP026095.1"/>
</dbReference>
<organism evidence="1 2">
    <name type="scientific">Peribacillus asahii</name>
    <dbReference type="NCBI Taxonomy" id="228899"/>
    <lineage>
        <taxon>Bacteria</taxon>
        <taxon>Bacillati</taxon>
        <taxon>Bacillota</taxon>
        <taxon>Bacilli</taxon>
        <taxon>Bacillales</taxon>
        <taxon>Bacillaceae</taxon>
        <taxon>Peribacillus</taxon>
    </lineage>
</organism>
<evidence type="ECO:0000313" key="1">
    <source>
        <dbReference type="EMBL" id="AZV43628.1"/>
    </source>
</evidence>
<proteinExistence type="predicted"/>
<dbReference type="AlphaFoldDB" id="A0A3Q9RPA6"/>
<accession>A0A3Q9RPA6</accession>
<sequence>MLNDLYGWYKRNLNNWTTYNKRKAKDELLAIVKLIDEDLNKGKGGVKNASC</sequence>
<reference evidence="1 2" key="1">
    <citation type="submission" date="2018-01" db="EMBL/GenBank/DDBJ databases">
        <title>Bacillus asahii Genome sequencing and assembly.</title>
        <authorList>
            <person name="Jiang H."/>
            <person name="Feng Y."/>
            <person name="Zhao F."/>
            <person name="Lin X."/>
        </authorList>
    </citation>
    <scope>NUCLEOTIDE SEQUENCE [LARGE SCALE GENOMIC DNA]</scope>
    <source>
        <strain evidence="1 2">OM18</strain>
    </source>
</reference>